<protein>
    <submittedName>
        <fullName evidence="1">Uncharacterized protein</fullName>
    </submittedName>
</protein>
<dbReference type="EMBL" id="GGEC01052701">
    <property type="protein sequence ID" value="MBX33185.1"/>
    <property type="molecule type" value="Transcribed_RNA"/>
</dbReference>
<evidence type="ECO:0000313" key="1">
    <source>
        <dbReference type="EMBL" id="MBX33185.1"/>
    </source>
</evidence>
<reference evidence="1" key="1">
    <citation type="submission" date="2018-02" db="EMBL/GenBank/DDBJ databases">
        <title>Rhizophora mucronata_Transcriptome.</title>
        <authorList>
            <person name="Meera S.P."/>
            <person name="Sreeshan A."/>
            <person name="Augustine A."/>
        </authorList>
    </citation>
    <scope>NUCLEOTIDE SEQUENCE</scope>
    <source>
        <tissue evidence="1">Leaf</tissue>
    </source>
</reference>
<sequence>MIKSNFETNKRILRTNKSCTYTHIKHQGQIEELT</sequence>
<proteinExistence type="predicted"/>
<organism evidence="1">
    <name type="scientific">Rhizophora mucronata</name>
    <name type="common">Asiatic mangrove</name>
    <dbReference type="NCBI Taxonomy" id="61149"/>
    <lineage>
        <taxon>Eukaryota</taxon>
        <taxon>Viridiplantae</taxon>
        <taxon>Streptophyta</taxon>
        <taxon>Embryophyta</taxon>
        <taxon>Tracheophyta</taxon>
        <taxon>Spermatophyta</taxon>
        <taxon>Magnoliopsida</taxon>
        <taxon>eudicotyledons</taxon>
        <taxon>Gunneridae</taxon>
        <taxon>Pentapetalae</taxon>
        <taxon>rosids</taxon>
        <taxon>fabids</taxon>
        <taxon>Malpighiales</taxon>
        <taxon>Rhizophoraceae</taxon>
        <taxon>Rhizophora</taxon>
    </lineage>
</organism>
<accession>A0A2P2MSK3</accession>
<dbReference type="AlphaFoldDB" id="A0A2P2MSK3"/>
<name>A0A2P2MSK3_RHIMU</name>